<evidence type="ECO:0000259" key="7">
    <source>
        <dbReference type="PROSITE" id="PS51294"/>
    </source>
</evidence>
<dbReference type="InterPro" id="IPR009057">
    <property type="entry name" value="Homeodomain-like_sf"/>
</dbReference>
<comment type="caution">
    <text evidence="8">The sequence shown here is derived from an EMBL/GenBank/DDBJ whole genome shotgun (WGS) entry which is preliminary data.</text>
</comment>
<evidence type="ECO:0000256" key="4">
    <source>
        <dbReference type="ARBA" id="ARBA00023242"/>
    </source>
</evidence>
<dbReference type="InterPro" id="IPR001005">
    <property type="entry name" value="SANT/Myb"/>
</dbReference>
<feature type="domain" description="Myb-like" evidence="6">
    <location>
        <begin position="62"/>
        <end position="112"/>
    </location>
</feature>
<dbReference type="SUPFAM" id="SSF46689">
    <property type="entry name" value="Homeodomain-like"/>
    <property type="match status" value="1"/>
</dbReference>
<dbReference type="AlphaFoldDB" id="A0AAP0JI16"/>
<accession>A0AAP0JI16</accession>
<dbReference type="Pfam" id="PF00249">
    <property type="entry name" value="Myb_DNA-binding"/>
    <property type="match status" value="2"/>
</dbReference>
<dbReference type="EMBL" id="JBBNAG010000005">
    <property type="protein sequence ID" value="KAK9133726.1"/>
    <property type="molecule type" value="Genomic_DNA"/>
</dbReference>
<dbReference type="SMART" id="SM00717">
    <property type="entry name" value="SANT"/>
    <property type="match status" value="2"/>
</dbReference>
<gene>
    <name evidence="8" type="ORF">Scep_013254</name>
</gene>
<dbReference type="GO" id="GO:0005634">
    <property type="term" value="C:nucleus"/>
    <property type="evidence" value="ECO:0007669"/>
    <property type="project" value="UniProtKB-SubCell"/>
</dbReference>
<reference evidence="8 9" key="1">
    <citation type="submission" date="2024-01" db="EMBL/GenBank/DDBJ databases">
        <title>Genome assemblies of Stephania.</title>
        <authorList>
            <person name="Yang L."/>
        </authorList>
    </citation>
    <scope>NUCLEOTIDE SEQUENCE [LARGE SCALE GENOMIC DNA]</scope>
    <source>
        <strain evidence="8">JXDWG</strain>
        <tissue evidence="8">Leaf</tissue>
    </source>
</reference>
<evidence type="ECO:0000256" key="2">
    <source>
        <dbReference type="ARBA" id="ARBA00022737"/>
    </source>
</evidence>
<evidence type="ECO:0000256" key="3">
    <source>
        <dbReference type="ARBA" id="ARBA00023125"/>
    </source>
</evidence>
<comment type="subcellular location">
    <subcellularLocation>
        <location evidence="1">Nucleus</location>
    </subcellularLocation>
</comment>
<dbReference type="Gene3D" id="1.10.10.60">
    <property type="entry name" value="Homeodomain-like"/>
    <property type="match status" value="2"/>
</dbReference>
<dbReference type="InterPro" id="IPR017930">
    <property type="entry name" value="Myb_dom"/>
</dbReference>
<protein>
    <submittedName>
        <fullName evidence="8">Uncharacterized protein</fullName>
    </submittedName>
</protein>
<dbReference type="PANTHER" id="PTHR10641:SF1377">
    <property type="entry name" value="MYB-RELATED PROTEIN MYB4-LIKE"/>
    <property type="match status" value="1"/>
</dbReference>
<evidence type="ECO:0000259" key="6">
    <source>
        <dbReference type="PROSITE" id="PS50090"/>
    </source>
</evidence>
<keyword evidence="9" id="KW-1185">Reference proteome</keyword>
<evidence type="ECO:0000313" key="8">
    <source>
        <dbReference type="EMBL" id="KAK9133726.1"/>
    </source>
</evidence>
<evidence type="ECO:0000256" key="1">
    <source>
        <dbReference type="ARBA" id="ARBA00004123"/>
    </source>
</evidence>
<dbReference type="InterPro" id="IPR015495">
    <property type="entry name" value="Myb_TF_plants"/>
</dbReference>
<dbReference type="PROSITE" id="PS51294">
    <property type="entry name" value="HTH_MYB"/>
    <property type="match status" value="2"/>
</dbReference>
<sequence>MVRTTCCEKTGLKRGAWTPEEDRKLSTYIKRYGHWNWRELPKYAGLSRCGKSCRLRWVNYLKPDIKRGSYTKEEEDIIIDLHETLGNRWSAIAAKLPGRTDNEIKNYWHTHLKKRVKRNSNGSTSKADAKKSQLTRIREKQKKSKVRESITETVIASLSSAGVAATLTVLESSSVSNPTLSPNKLFQTDFSLTPKPKSCNGNSQSCSPSTSSVSEDVINYDASFWTEPFLVHEDFTSNELGFTLDDEGSIVEQVSMCAYEFYSENSMDFWFNQLNLEGELPRLWS</sequence>
<feature type="region of interest" description="Disordered" evidence="5">
    <location>
        <begin position="116"/>
        <end position="143"/>
    </location>
</feature>
<dbReference type="Proteomes" id="UP001419268">
    <property type="component" value="Unassembled WGS sequence"/>
</dbReference>
<keyword evidence="3" id="KW-0238">DNA-binding</keyword>
<keyword evidence="2" id="KW-0677">Repeat</keyword>
<dbReference type="PANTHER" id="PTHR10641">
    <property type="entry name" value="MYB FAMILY TRANSCRIPTION FACTOR"/>
    <property type="match status" value="1"/>
</dbReference>
<feature type="domain" description="Myb-like" evidence="6">
    <location>
        <begin position="9"/>
        <end position="61"/>
    </location>
</feature>
<proteinExistence type="predicted"/>
<feature type="domain" description="HTH myb-type" evidence="7">
    <location>
        <begin position="9"/>
        <end position="61"/>
    </location>
</feature>
<dbReference type="CDD" id="cd00167">
    <property type="entry name" value="SANT"/>
    <property type="match status" value="2"/>
</dbReference>
<dbReference type="PROSITE" id="PS50090">
    <property type="entry name" value="MYB_LIKE"/>
    <property type="match status" value="2"/>
</dbReference>
<evidence type="ECO:0000313" key="9">
    <source>
        <dbReference type="Proteomes" id="UP001419268"/>
    </source>
</evidence>
<keyword evidence="4" id="KW-0539">Nucleus</keyword>
<feature type="domain" description="HTH myb-type" evidence="7">
    <location>
        <begin position="62"/>
        <end position="116"/>
    </location>
</feature>
<dbReference type="GO" id="GO:0003677">
    <property type="term" value="F:DNA binding"/>
    <property type="evidence" value="ECO:0007669"/>
    <property type="project" value="UniProtKB-KW"/>
</dbReference>
<organism evidence="8 9">
    <name type="scientific">Stephania cephalantha</name>
    <dbReference type="NCBI Taxonomy" id="152367"/>
    <lineage>
        <taxon>Eukaryota</taxon>
        <taxon>Viridiplantae</taxon>
        <taxon>Streptophyta</taxon>
        <taxon>Embryophyta</taxon>
        <taxon>Tracheophyta</taxon>
        <taxon>Spermatophyta</taxon>
        <taxon>Magnoliopsida</taxon>
        <taxon>Ranunculales</taxon>
        <taxon>Menispermaceae</taxon>
        <taxon>Menispermoideae</taxon>
        <taxon>Cissampelideae</taxon>
        <taxon>Stephania</taxon>
    </lineage>
</organism>
<dbReference type="FunFam" id="1.10.10.60:FF:000001">
    <property type="entry name" value="MYB-related transcription factor"/>
    <property type="match status" value="1"/>
</dbReference>
<name>A0AAP0JI16_9MAGN</name>
<evidence type="ECO:0000256" key="5">
    <source>
        <dbReference type="SAM" id="MobiDB-lite"/>
    </source>
</evidence>